<dbReference type="EMBL" id="RMBX01000011">
    <property type="protein sequence ID" value="RPD39508.1"/>
    <property type="molecule type" value="Genomic_DNA"/>
</dbReference>
<accession>A0A3N4M835</accession>
<dbReference type="AlphaFoldDB" id="A0A3N4M835"/>
<organism evidence="1 2">
    <name type="scientific">Chitinophaga barathri</name>
    <dbReference type="NCBI Taxonomy" id="1647451"/>
    <lineage>
        <taxon>Bacteria</taxon>
        <taxon>Pseudomonadati</taxon>
        <taxon>Bacteroidota</taxon>
        <taxon>Chitinophagia</taxon>
        <taxon>Chitinophagales</taxon>
        <taxon>Chitinophagaceae</taxon>
        <taxon>Chitinophaga</taxon>
    </lineage>
</organism>
<keyword evidence="2" id="KW-1185">Reference proteome</keyword>
<evidence type="ECO:0000313" key="2">
    <source>
        <dbReference type="Proteomes" id="UP000279089"/>
    </source>
</evidence>
<dbReference type="RefSeq" id="WP_120518153.1">
    <property type="nucleotide sequence ID" value="NZ_QXZY01000011.1"/>
</dbReference>
<evidence type="ECO:0000313" key="1">
    <source>
        <dbReference type="EMBL" id="RPD39508.1"/>
    </source>
</evidence>
<comment type="caution">
    <text evidence="1">The sequence shown here is derived from an EMBL/GenBank/DDBJ whole genome shotgun (WGS) entry which is preliminary data.</text>
</comment>
<dbReference type="PROSITE" id="PS51257">
    <property type="entry name" value="PROKAR_LIPOPROTEIN"/>
    <property type="match status" value="1"/>
</dbReference>
<gene>
    <name evidence="1" type="ORF">EG028_20545</name>
</gene>
<evidence type="ECO:0008006" key="3">
    <source>
        <dbReference type="Google" id="ProtNLM"/>
    </source>
</evidence>
<sequence length="211" mass="23960">MRIVIMLSAAICLLAACQNTQQPGAGHSPEDSAAVQPGQPTALSHTDTLQFIHFEGNYDYWYAIFLNAAKDTIHLVTDSVPDDNLKNNLFEVKWFTDTLEEAGDNNSQYAANRMTAFRVIDGAPFVPPVSEQQVIDDIKNLPEVKGNADQVSIAERPAGDKTWYLIETGTREEDHFSRLFMFRVYVYPKYEIRFYDPAGDTDMSLREWRNK</sequence>
<protein>
    <recommendedName>
        <fullName evidence="3">Lipoprotein</fullName>
    </recommendedName>
</protein>
<dbReference type="Proteomes" id="UP000279089">
    <property type="component" value="Unassembled WGS sequence"/>
</dbReference>
<name>A0A3N4M835_9BACT</name>
<reference evidence="2" key="1">
    <citation type="submission" date="2018-11" db="EMBL/GenBank/DDBJ databases">
        <title>Chitinophaga lutea sp.nov., isolate from arsenic contaminated soil.</title>
        <authorList>
            <person name="Zong Y."/>
        </authorList>
    </citation>
    <scope>NUCLEOTIDE SEQUENCE [LARGE SCALE GENOMIC DNA]</scope>
    <source>
        <strain evidence="2">YLT18</strain>
    </source>
</reference>
<dbReference type="OrthoDB" id="770741at2"/>
<proteinExistence type="predicted"/>